<dbReference type="InterPro" id="IPR001451">
    <property type="entry name" value="Hexapep"/>
</dbReference>
<keyword evidence="1" id="KW-0808">Transferase</keyword>
<dbReference type="RefSeq" id="WP_285877864.1">
    <property type="nucleotide sequence ID" value="NZ_JARFYN010000004.1"/>
</dbReference>
<dbReference type="PANTHER" id="PTHR23416">
    <property type="entry name" value="SIALIC ACID SYNTHASE-RELATED"/>
    <property type="match status" value="1"/>
</dbReference>
<dbReference type="EMBL" id="JARFYN010000004">
    <property type="protein sequence ID" value="MDL2404941.1"/>
    <property type="molecule type" value="Genomic_DNA"/>
</dbReference>
<dbReference type="EC" id="2.3.1.-" evidence="1"/>
<dbReference type="GO" id="GO:0016746">
    <property type="term" value="F:acyltransferase activity"/>
    <property type="evidence" value="ECO:0007669"/>
    <property type="project" value="UniProtKB-KW"/>
</dbReference>
<organism evidence="1 2">
    <name type="scientific">Rhizobium calliandrae</name>
    <dbReference type="NCBI Taxonomy" id="1312182"/>
    <lineage>
        <taxon>Bacteria</taxon>
        <taxon>Pseudomonadati</taxon>
        <taxon>Pseudomonadota</taxon>
        <taxon>Alphaproteobacteria</taxon>
        <taxon>Hyphomicrobiales</taxon>
        <taxon>Rhizobiaceae</taxon>
        <taxon>Rhizobium/Agrobacterium group</taxon>
        <taxon>Rhizobium</taxon>
    </lineage>
</organism>
<proteinExistence type="predicted"/>
<dbReference type="Pfam" id="PF00132">
    <property type="entry name" value="Hexapep"/>
    <property type="match status" value="1"/>
</dbReference>
<dbReference type="SUPFAM" id="SSF51161">
    <property type="entry name" value="Trimeric LpxA-like enzymes"/>
    <property type="match status" value="1"/>
</dbReference>
<dbReference type="InterPro" id="IPR011004">
    <property type="entry name" value="Trimer_LpxA-like_sf"/>
</dbReference>
<evidence type="ECO:0000313" key="1">
    <source>
        <dbReference type="EMBL" id="MDL2404941.1"/>
    </source>
</evidence>
<keyword evidence="1" id="KW-0012">Acyltransferase</keyword>
<reference evidence="1" key="1">
    <citation type="submission" date="2023-06" db="EMBL/GenBank/DDBJ databases">
        <title>Phylogenetic Diversity of Rhizobium strains.</title>
        <authorList>
            <person name="Moura F.T."/>
            <person name="Helene L.C.F."/>
            <person name="Hungria M."/>
        </authorList>
    </citation>
    <scope>NUCLEOTIDE SEQUENCE</scope>
    <source>
        <strain evidence="1">CCGE524</strain>
    </source>
</reference>
<dbReference type="PANTHER" id="PTHR23416:SF78">
    <property type="entry name" value="LIPOPOLYSACCHARIDE BIOSYNTHESIS O-ACETYL TRANSFERASE WBBJ-RELATED"/>
    <property type="match status" value="1"/>
</dbReference>
<protein>
    <submittedName>
        <fullName evidence="1">Acyltransferase</fullName>
        <ecNumber evidence="1">2.3.1.-</ecNumber>
    </submittedName>
</protein>
<dbReference type="Proteomes" id="UP001172630">
    <property type="component" value="Unassembled WGS sequence"/>
</dbReference>
<dbReference type="InterPro" id="IPR051159">
    <property type="entry name" value="Hexapeptide_acetyltransf"/>
</dbReference>
<dbReference type="CDD" id="cd04647">
    <property type="entry name" value="LbH_MAT_like"/>
    <property type="match status" value="1"/>
</dbReference>
<accession>A0ABT7K8K1</accession>
<gene>
    <name evidence="1" type="ORF">PY650_04550</name>
</gene>
<dbReference type="Gene3D" id="2.160.10.10">
    <property type="entry name" value="Hexapeptide repeat proteins"/>
    <property type="match status" value="1"/>
</dbReference>
<comment type="caution">
    <text evidence="1">The sequence shown here is derived from an EMBL/GenBank/DDBJ whole genome shotgun (WGS) entry which is preliminary data.</text>
</comment>
<sequence length="196" mass="21114">MLNIAWFYRLRAIFTRGVLKLSRRTKVPLSAMIVWKDGSVSIGPKAFLRRGIVIDAQRGSIDIGGSVSLNDYAILLGRGGITIGNDVRIAAHAMVVSFDHNFDDPNQPIRMQGVTKKPVVIEDDVWIGAGAKILGGSHISKGCVIGANSVVKGKTEPYGIYVGGPAKLIRRRGEAAGGARYANVEPLPIPKRKADR</sequence>
<evidence type="ECO:0000313" key="2">
    <source>
        <dbReference type="Proteomes" id="UP001172630"/>
    </source>
</evidence>
<name>A0ABT7K8K1_9HYPH</name>
<keyword evidence="2" id="KW-1185">Reference proteome</keyword>